<keyword evidence="1" id="KW-0812">Transmembrane</keyword>
<dbReference type="InterPro" id="IPR006860">
    <property type="entry name" value="FecR"/>
</dbReference>
<dbReference type="RefSeq" id="WP_192010812.1">
    <property type="nucleotide sequence ID" value="NZ_JACYTQ010000005.1"/>
</dbReference>
<dbReference type="Pfam" id="PF04773">
    <property type="entry name" value="FecR"/>
    <property type="match status" value="1"/>
</dbReference>
<keyword evidence="1" id="KW-0472">Membrane</keyword>
<evidence type="ECO:0000259" key="3">
    <source>
        <dbReference type="Pfam" id="PF16344"/>
    </source>
</evidence>
<feature type="domain" description="FecR protein" evidence="2">
    <location>
        <begin position="143"/>
        <end position="233"/>
    </location>
</feature>
<organism evidence="4 5">
    <name type="scientific">Echinicola arenosa</name>
    <dbReference type="NCBI Taxonomy" id="2774144"/>
    <lineage>
        <taxon>Bacteria</taxon>
        <taxon>Pseudomonadati</taxon>
        <taxon>Bacteroidota</taxon>
        <taxon>Cytophagia</taxon>
        <taxon>Cytophagales</taxon>
        <taxon>Cyclobacteriaceae</taxon>
        <taxon>Echinicola</taxon>
    </lineage>
</organism>
<dbReference type="EMBL" id="JACYTQ010000005">
    <property type="protein sequence ID" value="MBD8489921.1"/>
    <property type="molecule type" value="Genomic_DNA"/>
</dbReference>
<evidence type="ECO:0000259" key="2">
    <source>
        <dbReference type="Pfam" id="PF04773"/>
    </source>
</evidence>
<feature type="transmembrane region" description="Helical" evidence="1">
    <location>
        <begin position="103"/>
        <end position="122"/>
    </location>
</feature>
<keyword evidence="1" id="KW-1133">Transmembrane helix</keyword>
<dbReference type="Proteomes" id="UP000647133">
    <property type="component" value="Unassembled WGS sequence"/>
</dbReference>
<comment type="caution">
    <text evidence="4">The sequence shown here is derived from an EMBL/GenBank/DDBJ whole genome shotgun (WGS) entry which is preliminary data.</text>
</comment>
<evidence type="ECO:0000256" key="1">
    <source>
        <dbReference type="SAM" id="Phobius"/>
    </source>
</evidence>
<dbReference type="PANTHER" id="PTHR30273:SF2">
    <property type="entry name" value="PROTEIN FECR"/>
    <property type="match status" value="1"/>
</dbReference>
<evidence type="ECO:0000313" key="5">
    <source>
        <dbReference type="Proteomes" id="UP000647133"/>
    </source>
</evidence>
<dbReference type="Gene3D" id="2.60.120.1440">
    <property type="match status" value="1"/>
</dbReference>
<protein>
    <submittedName>
        <fullName evidence="4">DUF4974 domain-containing protein</fullName>
    </submittedName>
</protein>
<dbReference type="PANTHER" id="PTHR30273">
    <property type="entry name" value="PERIPLASMIC SIGNAL SENSOR AND SIGMA FACTOR ACTIVATOR FECR-RELATED"/>
    <property type="match status" value="1"/>
</dbReference>
<dbReference type="PIRSF" id="PIRSF018266">
    <property type="entry name" value="FecR"/>
    <property type="match status" value="1"/>
</dbReference>
<gene>
    <name evidence="4" type="ORF">IFO69_14285</name>
</gene>
<feature type="domain" description="Protein FecR C-terminal" evidence="3">
    <location>
        <begin position="277"/>
        <end position="344"/>
    </location>
</feature>
<dbReference type="Gene3D" id="3.55.50.30">
    <property type="match status" value="1"/>
</dbReference>
<evidence type="ECO:0000313" key="4">
    <source>
        <dbReference type="EMBL" id="MBD8489921.1"/>
    </source>
</evidence>
<dbReference type="Pfam" id="PF16344">
    <property type="entry name" value="FecR_C"/>
    <property type="match status" value="1"/>
</dbReference>
<proteinExistence type="predicted"/>
<reference evidence="4 5" key="1">
    <citation type="submission" date="2020-09" db="EMBL/GenBank/DDBJ databases">
        <title>Echinicola sp. CAU 1574 isolated from sand of Sido Beach.</title>
        <authorList>
            <person name="Kim W."/>
        </authorList>
    </citation>
    <scope>NUCLEOTIDE SEQUENCE [LARGE SCALE GENOMIC DNA]</scope>
    <source>
        <strain evidence="4 5">CAU 1574</strain>
    </source>
</reference>
<sequence length="347" mass="40107">MSFVPKTEADFLKHPLFLKWIKSPNEELDRYWTVWCEKHPDKKEMLLAAKELSKSIKWKNQYSISSVDYDRILDDLILFNAKWDHQKKIKRINDDRSLVQVKWWLTAAASVLLIGVLVFNFFHWGQPSKDQRSEITWVSKSASKGVKKKIGLPDGSEVTLNSASILRYPSNFNENRIVQLEGQAFFEVVKNPELPFTVESGKLKTTVLGTSFDVSAYPEDLGFHVAVVTGRVKVATENGMSAIIDPTEATYFDVREMSLTKGAYDYNHLIGWKDRILKFQETPYNNVFDRLSRWYNVDFEFINGTGYDGKYSGEFKNETLENVLKGMEYSLNFNYKIEDGKVIINNK</sequence>
<dbReference type="InterPro" id="IPR012373">
    <property type="entry name" value="Ferrdict_sens_TM"/>
</dbReference>
<dbReference type="InterPro" id="IPR032508">
    <property type="entry name" value="FecR_C"/>
</dbReference>
<keyword evidence="5" id="KW-1185">Reference proteome</keyword>
<name>A0ABR9ANN1_9BACT</name>
<accession>A0ABR9ANN1</accession>